<feature type="domain" description="Adhesion G protein-coupled receptor B N-terminal" evidence="1">
    <location>
        <begin position="14"/>
        <end position="99"/>
    </location>
</feature>
<dbReference type="GO" id="GO:0004930">
    <property type="term" value="F:G protein-coupled receptor activity"/>
    <property type="evidence" value="ECO:0007669"/>
    <property type="project" value="InterPro"/>
</dbReference>
<name>A0A8C6WFA3_9GOBI</name>
<feature type="domain" description="Adhesion G protein-coupled receptor B N-terminal" evidence="1">
    <location>
        <begin position="112"/>
        <end position="150"/>
    </location>
</feature>
<dbReference type="AlphaFoldDB" id="A0A8C6WFA3"/>
<proteinExistence type="predicted"/>
<reference evidence="2" key="2">
    <citation type="submission" date="2025-09" db="UniProtKB">
        <authorList>
            <consortium name="Ensembl"/>
        </authorList>
    </citation>
    <scope>IDENTIFICATION</scope>
</reference>
<dbReference type="Gene3D" id="2.20.100.10">
    <property type="entry name" value="Thrombospondin type-1 (TSP1) repeat"/>
    <property type="match status" value="1"/>
</dbReference>
<keyword evidence="3" id="KW-1185">Reference proteome</keyword>
<evidence type="ECO:0000259" key="1">
    <source>
        <dbReference type="Pfam" id="PF19188"/>
    </source>
</evidence>
<dbReference type="GO" id="GO:0005886">
    <property type="term" value="C:plasma membrane"/>
    <property type="evidence" value="ECO:0007669"/>
    <property type="project" value="InterPro"/>
</dbReference>
<dbReference type="SUPFAM" id="SSF82895">
    <property type="entry name" value="TSP-1 type 1 repeat"/>
    <property type="match status" value="1"/>
</dbReference>
<evidence type="ECO:0000313" key="2">
    <source>
        <dbReference type="Ensembl" id="ENSNMLP00000002632.1"/>
    </source>
</evidence>
<dbReference type="InterPro" id="IPR036383">
    <property type="entry name" value="TSP1_rpt_sf"/>
</dbReference>
<accession>A0A8C6WFA3</accession>
<sequence length="235" mass="26405">KNCCHGSPSGPESDSCSTLVQNGFFGFFRASTTFPSVPCSWTLQNPDPRRYIVFLKVTKPTEDCIPLQLRTFQYDSFLETTRTYLGMESFDEVVKLCRKAVFTDAQGSVRKPEYGACQMLCQWLEDCLASSTSSRPCGIMQTPCLCWDPPPQLNPVDGCYHNGVYLENCLPSAKERGWSMWGQWAQCSSDCGGGIQTRKRSCQSPQRSPTCVRACWRRAVPATRSPALQRVRTYT</sequence>
<dbReference type="Ensembl" id="ENSNMLT00000003026.1">
    <property type="protein sequence ID" value="ENSNMLP00000002632.1"/>
    <property type="gene ID" value="ENSNMLG00000001922.1"/>
</dbReference>
<dbReference type="InterPro" id="IPR000884">
    <property type="entry name" value="TSP1_rpt"/>
</dbReference>
<protein>
    <recommendedName>
        <fullName evidence="1">Adhesion G protein-coupled receptor B N-terminal domain-containing protein</fullName>
    </recommendedName>
</protein>
<dbReference type="InterPro" id="IPR043838">
    <property type="entry name" value="AGRB_N"/>
</dbReference>
<reference evidence="2" key="1">
    <citation type="submission" date="2025-08" db="UniProtKB">
        <authorList>
            <consortium name="Ensembl"/>
        </authorList>
    </citation>
    <scope>IDENTIFICATION</scope>
</reference>
<evidence type="ECO:0000313" key="3">
    <source>
        <dbReference type="Proteomes" id="UP000694523"/>
    </source>
</evidence>
<dbReference type="PROSITE" id="PS50092">
    <property type="entry name" value="TSP1"/>
    <property type="match status" value="1"/>
</dbReference>
<organism evidence="2 3">
    <name type="scientific">Neogobius melanostomus</name>
    <name type="common">round goby</name>
    <dbReference type="NCBI Taxonomy" id="47308"/>
    <lineage>
        <taxon>Eukaryota</taxon>
        <taxon>Metazoa</taxon>
        <taxon>Chordata</taxon>
        <taxon>Craniata</taxon>
        <taxon>Vertebrata</taxon>
        <taxon>Euteleostomi</taxon>
        <taxon>Actinopterygii</taxon>
        <taxon>Neopterygii</taxon>
        <taxon>Teleostei</taxon>
        <taxon>Neoteleostei</taxon>
        <taxon>Acanthomorphata</taxon>
        <taxon>Gobiaria</taxon>
        <taxon>Gobiiformes</taxon>
        <taxon>Gobioidei</taxon>
        <taxon>Gobiidae</taxon>
        <taxon>Benthophilinae</taxon>
        <taxon>Neogobiini</taxon>
        <taxon>Neogobius</taxon>
    </lineage>
</organism>
<dbReference type="Proteomes" id="UP000694523">
    <property type="component" value="Unplaced"/>
</dbReference>
<dbReference type="Pfam" id="PF00090">
    <property type="entry name" value="TSP_1"/>
    <property type="match status" value="1"/>
</dbReference>
<dbReference type="Pfam" id="PF19188">
    <property type="entry name" value="AGRB_N"/>
    <property type="match status" value="2"/>
</dbReference>